<dbReference type="InterPro" id="IPR051704">
    <property type="entry name" value="FAD_aromatic-hydroxylase"/>
</dbReference>
<dbReference type="Gene3D" id="3.30.9.10">
    <property type="entry name" value="D-Amino Acid Oxidase, subunit A, domain 2"/>
    <property type="match status" value="1"/>
</dbReference>
<dbReference type="GO" id="GO:0071949">
    <property type="term" value="F:FAD binding"/>
    <property type="evidence" value="ECO:0007669"/>
    <property type="project" value="InterPro"/>
</dbReference>
<keyword evidence="3" id="KW-0503">Monooxygenase</keyword>
<name>A0A9X3F0Z5_9BACT</name>
<evidence type="ECO:0000256" key="1">
    <source>
        <dbReference type="SAM" id="Phobius"/>
    </source>
</evidence>
<evidence type="ECO:0000313" key="4">
    <source>
        <dbReference type="Proteomes" id="UP001150924"/>
    </source>
</evidence>
<evidence type="ECO:0000259" key="2">
    <source>
        <dbReference type="Pfam" id="PF01494"/>
    </source>
</evidence>
<dbReference type="AlphaFoldDB" id="A0A9X3F0Z5"/>
<dbReference type="Pfam" id="PF01494">
    <property type="entry name" value="FAD_binding_3"/>
    <property type="match status" value="1"/>
</dbReference>
<feature type="domain" description="FAD-binding" evidence="2">
    <location>
        <begin position="11"/>
        <end position="173"/>
    </location>
</feature>
<dbReference type="PANTHER" id="PTHR46865">
    <property type="entry name" value="OXIDOREDUCTASE-RELATED"/>
    <property type="match status" value="1"/>
</dbReference>
<keyword evidence="1" id="KW-0472">Membrane</keyword>
<dbReference type="PRINTS" id="PR00420">
    <property type="entry name" value="RNGMNOXGNASE"/>
</dbReference>
<keyword evidence="3" id="KW-0560">Oxidoreductase</keyword>
<evidence type="ECO:0000313" key="3">
    <source>
        <dbReference type="EMBL" id="MCY1013958.1"/>
    </source>
</evidence>
<organism evidence="3 4">
    <name type="scientific">Nannocystis pusilla</name>
    <dbReference type="NCBI Taxonomy" id="889268"/>
    <lineage>
        <taxon>Bacteria</taxon>
        <taxon>Pseudomonadati</taxon>
        <taxon>Myxococcota</taxon>
        <taxon>Polyangia</taxon>
        <taxon>Nannocystales</taxon>
        <taxon>Nannocystaceae</taxon>
        <taxon>Nannocystis</taxon>
    </lineage>
</organism>
<dbReference type="Gene3D" id="3.50.50.60">
    <property type="entry name" value="FAD/NAD(P)-binding domain"/>
    <property type="match status" value="1"/>
</dbReference>
<feature type="transmembrane region" description="Helical" evidence="1">
    <location>
        <begin position="12"/>
        <end position="29"/>
    </location>
</feature>
<accession>A0A9X3F0Z5</accession>
<keyword evidence="1" id="KW-1133">Transmembrane helix</keyword>
<dbReference type="SUPFAM" id="SSF51905">
    <property type="entry name" value="FAD/NAD(P)-binding domain"/>
    <property type="match status" value="1"/>
</dbReference>
<sequence length="187" mass="19954">MTNSATTRRPRVLVVGLGISGIATALRLHRLGWQPVILERAPGRRRGGYAVALFGTGVASAARLGVLDAVGNRLGPPVQTFEIDRSGRKRKGMGLPDLPGGPRLVLRGDVENALYSALPADVEVRFATSPVAIAQDDRGVDVTMRDATTGATTTERFDLVVGADGMRSTVRRLVFGPHEAFLRPMNT</sequence>
<gene>
    <name evidence="3" type="ORF">OV079_52220</name>
</gene>
<dbReference type="EMBL" id="JAPNKE010000002">
    <property type="protein sequence ID" value="MCY1013958.1"/>
    <property type="molecule type" value="Genomic_DNA"/>
</dbReference>
<dbReference type="PANTHER" id="PTHR46865:SF8">
    <property type="entry name" value="POSSIBLE OXIDOREDUCTASE"/>
    <property type="match status" value="1"/>
</dbReference>
<keyword evidence="1" id="KW-0812">Transmembrane</keyword>
<keyword evidence="4" id="KW-1185">Reference proteome</keyword>
<dbReference type="RefSeq" id="WP_267778149.1">
    <property type="nucleotide sequence ID" value="NZ_JAPNKE010000002.1"/>
</dbReference>
<proteinExistence type="predicted"/>
<dbReference type="InterPro" id="IPR036188">
    <property type="entry name" value="FAD/NAD-bd_sf"/>
</dbReference>
<protein>
    <submittedName>
        <fullName evidence="3">FAD-dependent monooxygenase</fullName>
    </submittedName>
</protein>
<dbReference type="GO" id="GO:0004497">
    <property type="term" value="F:monooxygenase activity"/>
    <property type="evidence" value="ECO:0007669"/>
    <property type="project" value="UniProtKB-KW"/>
</dbReference>
<dbReference type="Proteomes" id="UP001150924">
    <property type="component" value="Unassembled WGS sequence"/>
</dbReference>
<reference evidence="3" key="1">
    <citation type="submission" date="2022-11" db="EMBL/GenBank/DDBJ databases">
        <title>Minimal conservation of predation-associated metabolite biosynthetic gene clusters underscores biosynthetic potential of Myxococcota including descriptions for ten novel species: Archangium lansinium sp. nov., Myxococcus landrumus sp. nov., Nannocystis bai.</title>
        <authorList>
            <person name="Ahearne A."/>
            <person name="Stevens C."/>
            <person name="Phillips K."/>
        </authorList>
    </citation>
    <scope>NUCLEOTIDE SEQUENCE</scope>
    <source>
        <strain evidence="3">Na p29</strain>
    </source>
</reference>
<comment type="caution">
    <text evidence="3">The sequence shown here is derived from an EMBL/GenBank/DDBJ whole genome shotgun (WGS) entry which is preliminary data.</text>
</comment>
<dbReference type="InterPro" id="IPR002938">
    <property type="entry name" value="FAD-bd"/>
</dbReference>